<evidence type="ECO:0000259" key="2">
    <source>
        <dbReference type="PROSITE" id="PS51208"/>
    </source>
</evidence>
<name>A0ABQ2ZKX2_9GAMM</name>
<protein>
    <submittedName>
        <fullName evidence="3">Outer membrane autotransporter barrel domain protein</fullName>
    </submittedName>
</protein>
<evidence type="ECO:0000256" key="1">
    <source>
        <dbReference type="SAM" id="SignalP"/>
    </source>
</evidence>
<dbReference type="Gene3D" id="2.160.20.20">
    <property type="match status" value="1"/>
</dbReference>
<sequence length="1852" mass="180603">MRAMRMTFAASLALTGTGMAFAGTCTVPSPSSVDCTGVFNASIVYPNVPDLTLVLGAGGVPTSVVPAAGAIGVDVTSPGNIGITSYAGISTDGAAGIHTSGSDSAMVLNAGNIYSRNAMAIDASSAGDVSVVNTGAATVYGVYDVTAVRAETTGAGTVASIDNQATGSATATSNYGNAIGLYGYATAGDIKINNDGAVSATSTYGLADGIFASGVNVDVTNGATGSITASGFNWAAGIEAQSYDLSTVTNSGDISATATANVNADPYYGTAGVYGHAFGIYATGGAAGVNATNSGHITADGVYATGVLAQGGGPITVSNSGDITIGSSGALTTYYATGIQASNNYENSAIAVSNTGSIAGYGAFAATGIAATATGNGSAVSVSNAGGISVASAGSNYSKGTGIFASGDAGAYVHNAASGTIAASGNGFAYGVQALTFNGDAHVVNDGSVTASADGGAKYSAHAVGVLASSLNGNATVSNTGSISAHAYSQGGATTRGIYAAGVGADVVNSGTITTDGGSSLGIGAVGSTGDVTVLNQGSIHASGNKYSSGTGISGASTYGDVSLTNSSGGDIVALGVFGANGMQGRSFYGDANVVNAGTIEVGSSDLSKFSQPNAIGIYAASRTGNVSVVNSGTILAQTKSNPIGIEAFTTGDGTTTVDNSGVIQAIGQKVSVWGIYTGGKGGGDISVHNSGAIEASTGAFHATGIWGYAGTYDYYGNSSVTGDISVVNDGTITAFSGNPVGKPSFYGLKGSRASGIWVYGDHTDVANTGSIKADGFAWASGIEANGTDQVTVTNSGDISVIATADDATRRIYGQAFGIKATGGAGGVSVTNSGAITATAPFNAIGIYAAAVDGDISVSSAGAVSATSTYGVANGILASGVNVGVTGTGNITTNALGDAFGINGAATTGDISVSGGAVSATSTNGMANGIFATGANVSVTGTGNITATALGDVFGIHGVATAGNISVNSDGTISVTSSAGNANGILASGVNVGVTSTGSITASALNDAFGINGAATTGDISVNSAGVVSATSSAGKADGILASGVNVGVTSTGNITATALGDAFGIHGAATTGDISVSSAGTIAATSSAGNADGILASGTNVGVNSTGNITTTALGDAFGIDGSATAGDINVSSSGTVSATSSAGKANGLFASGTNVGVTSAGSLAATGYNWAAGIEALGSGAASVSNSGNISTSATSATGGQAFGVYASGGTGGATVKNTGTISASTTQAGDTAIGVLAQATGPVLVSNTGTISASQPNQAVAVSMASAAGSTLMNTGTITTVSALEGNIAVQGGAGDTTIQNFGDINGALVLGSGNDSFYNGKGGVWNVGNHATDFGAGDDTISNAAGGTINLADAAIRLGSSGSVGNAFNNAGTIKVTGNSLIDMGARDSAVPLAAAFTATAVPSLNAQPLTNNGVIDFRDGQPNDILTVNGDLAGNGQINLDVSLLNHTSDLLYVNGNIVNGASQKVNVSLDGGLPTTEHTPIQFAHVSGDATSSSFVKGQVTDLSPRNFLDMQVNVTSKIDPSNASADAFYVDLDVAGLNDFGTLAASIVPGATSLINSEVGTWRQRMGVVPLADGDKVSVAPWVRAFGDSGSVDPRHTADNFGQGGNFGYDQSNSGQELGLNLNLQSGVSVGALLGQSEGHQNLNGQGTGSDRINANTYGLYGTWMSPKGFYVDASYRRVDFKANLRSVGGEQRANGVGDVFNLEAGYTAWTMPGGVDLTPQFQYSWTSIHNIDTLTSDRFSFTSDGGVSWRARLGLAFSKTINAAGIVWTPYGSVNAIQEMDGQSRYLVADQFTGTTSTKGTSGMVELGLGAQKGKLSVTGGVNWTDGGAQQNVFGGQVVLRYTF</sequence>
<dbReference type="Gene3D" id="2.40.128.130">
    <property type="entry name" value="Autotransporter beta-domain"/>
    <property type="match status" value="1"/>
</dbReference>
<feature type="signal peptide" evidence="1">
    <location>
        <begin position="1"/>
        <end position="22"/>
    </location>
</feature>
<organism evidence="3 4">
    <name type="scientific">Rhodanobacter panaciterrae</name>
    <dbReference type="NCBI Taxonomy" id="490572"/>
    <lineage>
        <taxon>Bacteria</taxon>
        <taxon>Pseudomonadati</taxon>
        <taxon>Pseudomonadota</taxon>
        <taxon>Gammaproteobacteria</taxon>
        <taxon>Lysobacterales</taxon>
        <taxon>Rhodanobacteraceae</taxon>
        <taxon>Rhodanobacter</taxon>
    </lineage>
</organism>
<evidence type="ECO:0000313" key="4">
    <source>
        <dbReference type="Proteomes" id="UP000621898"/>
    </source>
</evidence>
<accession>A0ABQ2ZKX2</accession>
<dbReference type="InterPro" id="IPR012332">
    <property type="entry name" value="Autotransporter_pectin_lyase_C"/>
</dbReference>
<keyword evidence="4" id="KW-1185">Reference proteome</keyword>
<comment type="caution">
    <text evidence="3">The sequence shown here is derived from an EMBL/GenBank/DDBJ whole genome shotgun (WGS) entry which is preliminary data.</text>
</comment>
<dbReference type="Proteomes" id="UP000621898">
    <property type="component" value="Unassembled WGS sequence"/>
</dbReference>
<reference evidence="4" key="1">
    <citation type="journal article" date="2019" name="Int. J. Syst. Evol. Microbiol.">
        <title>The Global Catalogue of Microorganisms (GCM) 10K type strain sequencing project: providing services to taxonomists for standard genome sequencing and annotation.</title>
        <authorList>
            <consortium name="The Broad Institute Genomics Platform"/>
            <consortium name="The Broad Institute Genome Sequencing Center for Infectious Disease"/>
            <person name="Wu L."/>
            <person name="Ma J."/>
        </authorList>
    </citation>
    <scope>NUCLEOTIDE SEQUENCE [LARGE SCALE GENOMIC DNA]</scope>
    <source>
        <strain evidence="4">KCTC 22232</strain>
    </source>
</reference>
<dbReference type="EMBL" id="BMXT01000001">
    <property type="protein sequence ID" value="GGY17483.1"/>
    <property type="molecule type" value="Genomic_DNA"/>
</dbReference>
<dbReference type="PROSITE" id="PS51208">
    <property type="entry name" value="AUTOTRANSPORTER"/>
    <property type="match status" value="1"/>
</dbReference>
<gene>
    <name evidence="3" type="ORF">GCM10008098_06420</name>
</gene>
<evidence type="ECO:0000313" key="3">
    <source>
        <dbReference type="EMBL" id="GGY17483.1"/>
    </source>
</evidence>
<dbReference type="SMART" id="SM00869">
    <property type="entry name" value="Autotransporter"/>
    <property type="match status" value="1"/>
</dbReference>
<dbReference type="NCBIfam" id="TIGR01414">
    <property type="entry name" value="autotrans_barl"/>
    <property type="match status" value="1"/>
</dbReference>
<dbReference type="InterPro" id="IPR036709">
    <property type="entry name" value="Autotransporte_beta_dom_sf"/>
</dbReference>
<dbReference type="InterPro" id="IPR005546">
    <property type="entry name" value="Autotransporte_beta"/>
</dbReference>
<dbReference type="SUPFAM" id="SSF103515">
    <property type="entry name" value="Autotransporter"/>
    <property type="match status" value="1"/>
</dbReference>
<dbReference type="InterPro" id="IPR006315">
    <property type="entry name" value="OM_autotransptr_brl_dom"/>
</dbReference>
<feature type="domain" description="Autotransporter" evidence="2">
    <location>
        <begin position="1581"/>
        <end position="1852"/>
    </location>
</feature>
<proteinExistence type="predicted"/>
<keyword evidence="1" id="KW-0732">Signal</keyword>
<feature type="chain" id="PRO_5045237454" evidence="1">
    <location>
        <begin position="23"/>
        <end position="1852"/>
    </location>
</feature>